<dbReference type="SMART" id="SM00355">
    <property type="entry name" value="ZnF_C2H2"/>
    <property type="match status" value="6"/>
</dbReference>
<dbReference type="PANTHER" id="PTHR24409">
    <property type="entry name" value="ZINC FINGER PROTEIN 142"/>
    <property type="match status" value="1"/>
</dbReference>
<keyword evidence="1" id="KW-0479">Metal-binding</keyword>
<evidence type="ECO:0000313" key="8">
    <source>
        <dbReference type="EMBL" id="CAD5121243.1"/>
    </source>
</evidence>
<proteinExistence type="predicted"/>
<evidence type="ECO:0000256" key="6">
    <source>
        <dbReference type="SAM" id="MobiDB-lite"/>
    </source>
</evidence>
<dbReference type="GO" id="GO:0008270">
    <property type="term" value="F:zinc ion binding"/>
    <property type="evidence" value="ECO:0007669"/>
    <property type="project" value="UniProtKB-KW"/>
</dbReference>
<dbReference type="PANTHER" id="PTHR24409:SF295">
    <property type="entry name" value="AZ2-RELATED"/>
    <property type="match status" value="1"/>
</dbReference>
<feature type="region of interest" description="Disordered" evidence="6">
    <location>
        <begin position="101"/>
        <end position="138"/>
    </location>
</feature>
<dbReference type="GO" id="GO:0005634">
    <property type="term" value="C:nucleus"/>
    <property type="evidence" value="ECO:0007669"/>
    <property type="project" value="TreeGrafter"/>
</dbReference>
<feature type="region of interest" description="Disordered" evidence="6">
    <location>
        <begin position="1"/>
        <end position="29"/>
    </location>
</feature>
<sequence length="555" mass="63247">MQLGSEEVNGMETTDDEPRGARRRKRLPERYDKSQMDDRCCMCGSIFDDLTSFVHLSDEDLSKINDTLDSFDLRWNRSCLPCWNEVQIILNGQEALKRLEKRKNDNRDSPSERQRNSPVKKPKVSSTSSSLDRSDSSGMMASATLAALANLQREQEQQRTPQSEMLSQRITSKTDDRELSASVPRLKALLERRISNEKSTTKDPSPTLRAALSSAPNSPTSVRIKEEPEELPEVTSASSLSHNPPPNVTNPLLSLLLQRKPGEAESRPNLKEVLDNIGTVRGRSATWGPENRLQYACEHCSLRLQTQSALALHKACHITGSTQLQCPICNWMHNKLAPQWRIMQSHLVKEHSIPRHTFNHFPCPDCGTVLASSAELTTHARVHERMKPNLFDVHCPICELRMVSDEEAQAHILCHTSERSKKVFRCPHCQWEHPSQPGSWRYMRSHLLSEHQDIYVRQDFSGFPCSICDSCSFLTSEGRDLHEKMHDGDAYKCVVCTTRIPRYPTEELLGQTTWLVMQKHYLCNHSENKHVRKIDENLINKAIENVMIEISPKTS</sequence>
<comment type="caution">
    <text evidence="8">The sequence shown here is derived from an EMBL/GenBank/DDBJ whole genome shotgun (WGS) entry which is preliminary data.</text>
</comment>
<evidence type="ECO:0000256" key="2">
    <source>
        <dbReference type="ARBA" id="ARBA00022737"/>
    </source>
</evidence>
<reference evidence="8 9" key="1">
    <citation type="submission" date="2020-08" db="EMBL/GenBank/DDBJ databases">
        <authorList>
            <person name="Hejnol A."/>
        </authorList>
    </citation>
    <scope>NUCLEOTIDE SEQUENCE [LARGE SCALE GENOMIC DNA]</scope>
</reference>
<feature type="compositionally biased region" description="Polar residues" evidence="6">
    <location>
        <begin position="158"/>
        <end position="171"/>
    </location>
</feature>
<feature type="region of interest" description="Disordered" evidence="6">
    <location>
        <begin position="152"/>
        <end position="252"/>
    </location>
</feature>
<feature type="compositionally biased region" description="Basic and acidic residues" evidence="6">
    <location>
        <begin position="101"/>
        <end position="115"/>
    </location>
</feature>
<keyword evidence="4" id="KW-0862">Zinc</keyword>
<evidence type="ECO:0000256" key="3">
    <source>
        <dbReference type="ARBA" id="ARBA00022771"/>
    </source>
</evidence>
<dbReference type="PROSITE" id="PS00028">
    <property type="entry name" value="ZINC_FINGER_C2H2_1"/>
    <property type="match status" value="3"/>
</dbReference>
<dbReference type="AlphaFoldDB" id="A0A7I8VZD7"/>
<dbReference type="Proteomes" id="UP000549394">
    <property type="component" value="Unassembled WGS sequence"/>
</dbReference>
<dbReference type="OrthoDB" id="8117402at2759"/>
<evidence type="ECO:0000256" key="1">
    <source>
        <dbReference type="ARBA" id="ARBA00022723"/>
    </source>
</evidence>
<evidence type="ECO:0000313" key="9">
    <source>
        <dbReference type="Proteomes" id="UP000549394"/>
    </source>
</evidence>
<accession>A0A7I8VZD7</accession>
<dbReference type="Gene3D" id="3.30.160.60">
    <property type="entry name" value="Classic Zinc Finger"/>
    <property type="match status" value="1"/>
</dbReference>
<evidence type="ECO:0000256" key="5">
    <source>
        <dbReference type="PROSITE-ProRule" id="PRU00042"/>
    </source>
</evidence>
<dbReference type="PROSITE" id="PS50157">
    <property type="entry name" value="ZINC_FINGER_C2H2_2"/>
    <property type="match status" value="1"/>
</dbReference>
<feature type="compositionally biased region" description="Basic and acidic residues" evidence="6">
    <location>
        <begin position="188"/>
        <end position="201"/>
    </location>
</feature>
<keyword evidence="3 5" id="KW-0863">Zinc-finger</keyword>
<dbReference type="GO" id="GO:0000981">
    <property type="term" value="F:DNA-binding transcription factor activity, RNA polymerase II-specific"/>
    <property type="evidence" value="ECO:0007669"/>
    <property type="project" value="TreeGrafter"/>
</dbReference>
<protein>
    <recommendedName>
        <fullName evidence="7">C2H2-type domain-containing protein</fullName>
    </recommendedName>
</protein>
<name>A0A7I8VZD7_9ANNE</name>
<dbReference type="InterPro" id="IPR013087">
    <property type="entry name" value="Znf_C2H2_type"/>
</dbReference>
<keyword evidence="2" id="KW-0677">Repeat</keyword>
<evidence type="ECO:0000256" key="4">
    <source>
        <dbReference type="ARBA" id="ARBA00022833"/>
    </source>
</evidence>
<evidence type="ECO:0000259" key="7">
    <source>
        <dbReference type="PROSITE" id="PS50157"/>
    </source>
</evidence>
<keyword evidence="9" id="KW-1185">Reference proteome</keyword>
<feature type="domain" description="C2H2-type" evidence="7">
    <location>
        <begin position="361"/>
        <end position="388"/>
    </location>
</feature>
<gene>
    <name evidence="8" type="ORF">DGYR_LOCUS9227</name>
</gene>
<dbReference type="EMBL" id="CAJFCJ010000014">
    <property type="protein sequence ID" value="CAD5121243.1"/>
    <property type="molecule type" value="Genomic_DNA"/>
</dbReference>
<dbReference type="GO" id="GO:0000977">
    <property type="term" value="F:RNA polymerase II transcription regulatory region sequence-specific DNA binding"/>
    <property type="evidence" value="ECO:0007669"/>
    <property type="project" value="TreeGrafter"/>
</dbReference>
<organism evidence="8 9">
    <name type="scientific">Dimorphilus gyrociliatus</name>
    <dbReference type="NCBI Taxonomy" id="2664684"/>
    <lineage>
        <taxon>Eukaryota</taxon>
        <taxon>Metazoa</taxon>
        <taxon>Spiralia</taxon>
        <taxon>Lophotrochozoa</taxon>
        <taxon>Annelida</taxon>
        <taxon>Polychaeta</taxon>
        <taxon>Polychaeta incertae sedis</taxon>
        <taxon>Dinophilidae</taxon>
        <taxon>Dimorphilus</taxon>
    </lineage>
</organism>